<protein>
    <recommendedName>
        <fullName evidence="13">Ribonuclease</fullName>
        <ecNumber evidence="13">3.1.26.4</ecNumber>
    </recommendedName>
</protein>
<dbReference type="eggNOG" id="COG0164">
    <property type="taxonomic scope" value="Bacteria"/>
</dbReference>
<dbReference type="GO" id="GO:0032299">
    <property type="term" value="C:ribonuclease H2 complex"/>
    <property type="evidence" value="ECO:0007669"/>
    <property type="project" value="TreeGrafter"/>
</dbReference>
<keyword evidence="11" id="KW-0464">Manganese</keyword>
<keyword evidence="16" id="KW-1185">Reference proteome</keyword>
<evidence type="ECO:0000256" key="1">
    <source>
        <dbReference type="ARBA" id="ARBA00000077"/>
    </source>
</evidence>
<organism evidence="15 16">
    <name type="scientific">Coprothermobacter proteolyticus (strain ATCC 35245 / DSM 5265 / OCM 4 / BT)</name>
    <dbReference type="NCBI Taxonomy" id="309798"/>
    <lineage>
        <taxon>Bacteria</taxon>
        <taxon>Pseudomonadati</taxon>
        <taxon>Coprothermobacterota</taxon>
        <taxon>Coprothermobacteria</taxon>
        <taxon>Coprothermobacterales</taxon>
        <taxon>Coprothermobacteraceae</taxon>
        <taxon>Coprothermobacter</taxon>
    </lineage>
</organism>
<dbReference type="InterPro" id="IPR001352">
    <property type="entry name" value="RNase_HII/HIII"/>
</dbReference>
<dbReference type="AlphaFoldDB" id="B5Y8F7"/>
<evidence type="ECO:0000256" key="8">
    <source>
        <dbReference type="ARBA" id="ARBA00022723"/>
    </source>
</evidence>
<evidence type="ECO:0000256" key="6">
    <source>
        <dbReference type="ARBA" id="ARBA00022490"/>
    </source>
</evidence>
<gene>
    <name evidence="15" type="primary">rnhB</name>
    <name evidence="15" type="ordered locus">COPRO5265_0706</name>
</gene>
<evidence type="ECO:0000256" key="13">
    <source>
        <dbReference type="RuleBase" id="RU003515"/>
    </source>
</evidence>
<feature type="binding site" evidence="12">
    <location>
        <position position="112"/>
    </location>
    <ligand>
        <name>a divalent metal cation</name>
        <dbReference type="ChEBI" id="CHEBI:60240"/>
    </ligand>
</feature>
<evidence type="ECO:0000256" key="9">
    <source>
        <dbReference type="ARBA" id="ARBA00022759"/>
    </source>
</evidence>
<evidence type="ECO:0000256" key="7">
    <source>
        <dbReference type="ARBA" id="ARBA00022722"/>
    </source>
</evidence>
<comment type="subcellular location">
    <subcellularLocation>
        <location evidence="4">Cytoplasm</location>
    </subcellularLocation>
</comment>
<evidence type="ECO:0000256" key="11">
    <source>
        <dbReference type="ARBA" id="ARBA00023211"/>
    </source>
</evidence>
<keyword evidence="9 12" id="KW-0255">Endonuclease</keyword>
<dbReference type="GO" id="GO:0004523">
    <property type="term" value="F:RNA-DNA hybrid ribonuclease activity"/>
    <property type="evidence" value="ECO:0007669"/>
    <property type="project" value="UniProtKB-UniRule"/>
</dbReference>
<keyword evidence="7 12" id="KW-0540">Nuclease</keyword>
<evidence type="ECO:0000259" key="14">
    <source>
        <dbReference type="PROSITE" id="PS51975"/>
    </source>
</evidence>
<dbReference type="Pfam" id="PF01351">
    <property type="entry name" value="RNase_HII"/>
    <property type="match status" value="1"/>
</dbReference>
<dbReference type="GO" id="GO:0046872">
    <property type="term" value="F:metal ion binding"/>
    <property type="evidence" value="ECO:0007669"/>
    <property type="project" value="UniProtKB-KW"/>
</dbReference>
<dbReference type="InterPro" id="IPR012337">
    <property type="entry name" value="RNaseH-like_sf"/>
</dbReference>
<dbReference type="InterPro" id="IPR022898">
    <property type="entry name" value="RNase_HII"/>
</dbReference>
<dbReference type="GO" id="GO:0006298">
    <property type="term" value="P:mismatch repair"/>
    <property type="evidence" value="ECO:0007669"/>
    <property type="project" value="TreeGrafter"/>
</dbReference>
<evidence type="ECO:0000256" key="3">
    <source>
        <dbReference type="ARBA" id="ARBA00004065"/>
    </source>
</evidence>
<proteinExistence type="inferred from homology"/>
<evidence type="ECO:0000256" key="2">
    <source>
        <dbReference type="ARBA" id="ARBA00001946"/>
    </source>
</evidence>
<dbReference type="GO" id="GO:0043137">
    <property type="term" value="P:DNA replication, removal of RNA primer"/>
    <property type="evidence" value="ECO:0007669"/>
    <property type="project" value="TreeGrafter"/>
</dbReference>
<feature type="binding site" evidence="12">
    <location>
        <position position="23"/>
    </location>
    <ligand>
        <name>a divalent metal cation</name>
        <dbReference type="ChEBI" id="CHEBI:60240"/>
    </ligand>
</feature>
<reference evidence="15 16" key="2">
    <citation type="journal article" date="2014" name="Genome Announc.">
        <title>Complete Genome Sequence of Coprothermobacter proteolyticus DSM 5265.</title>
        <authorList>
            <person name="Alexiev A."/>
            <person name="Coil D.A."/>
            <person name="Badger J.H."/>
            <person name="Enticknap J."/>
            <person name="Ward N."/>
            <person name="Robb F.T."/>
            <person name="Eisen J.A."/>
        </authorList>
    </citation>
    <scope>NUCLEOTIDE SEQUENCE [LARGE SCALE GENOMIC DNA]</scope>
    <source>
        <strain evidence="16">ATCC 35245 / DSM 5265 / OCM 4 / BT</strain>
    </source>
</reference>
<dbReference type="HOGENOM" id="CLU_036532_3_1_9"/>
<evidence type="ECO:0000256" key="4">
    <source>
        <dbReference type="ARBA" id="ARBA00004496"/>
    </source>
</evidence>
<feature type="binding site" evidence="12">
    <location>
        <position position="22"/>
    </location>
    <ligand>
        <name>a divalent metal cation</name>
        <dbReference type="ChEBI" id="CHEBI:60240"/>
    </ligand>
</feature>
<name>B5Y8F7_COPPD</name>
<comment type="cofactor">
    <cofactor evidence="12">
        <name>Mn(2+)</name>
        <dbReference type="ChEBI" id="CHEBI:29035"/>
    </cofactor>
    <cofactor evidence="12">
        <name>Mg(2+)</name>
        <dbReference type="ChEBI" id="CHEBI:18420"/>
    </cofactor>
    <text evidence="12">Manganese or magnesium. Binds 1 divalent metal ion per monomer in the absence of substrate. May bind a second metal ion after substrate binding.</text>
</comment>
<evidence type="ECO:0000313" key="15">
    <source>
        <dbReference type="EMBL" id="ACI17732.1"/>
    </source>
</evidence>
<dbReference type="PROSITE" id="PS51975">
    <property type="entry name" value="RNASE_H_2"/>
    <property type="match status" value="1"/>
</dbReference>
<comment type="similarity">
    <text evidence="5 13">Belongs to the RNase HII family.</text>
</comment>
<dbReference type="PANTHER" id="PTHR10954:SF18">
    <property type="entry name" value="RIBONUCLEASE HII"/>
    <property type="match status" value="1"/>
</dbReference>
<dbReference type="OrthoDB" id="9803420at2"/>
<comment type="catalytic activity">
    <reaction evidence="1 12 13">
        <text>Endonucleolytic cleavage to 5'-phosphomonoester.</text>
        <dbReference type="EC" id="3.1.26.4"/>
    </reaction>
</comment>
<dbReference type="Gene3D" id="3.30.420.10">
    <property type="entry name" value="Ribonuclease H-like superfamily/Ribonuclease H"/>
    <property type="match status" value="1"/>
</dbReference>
<dbReference type="RefSeq" id="WP_012544384.1">
    <property type="nucleotide sequence ID" value="NC_011295.1"/>
</dbReference>
<keyword evidence="8 12" id="KW-0479">Metal-binding</keyword>
<reference evidence="16" key="1">
    <citation type="submission" date="2008-08" db="EMBL/GenBank/DDBJ databases">
        <title>The complete genome sequence of Coprothermobacter proteolyticus strain ATCC 5245 / DSM 5265 / BT.</title>
        <authorList>
            <person name="Dodson R.J."/>
            <person name="Durkin A.S."/>
            <person name="Wu M."/>
            <person name="Eisen J."/>
            <person name="Sutton G."/>
        </authorList>
    </citation>
    <scope>NUCLEOTIDE SEQUENCE [LARGE SCALE GENOMIC DNA]</scope>
    <source>
        <strain evidence="16">ATCC 35245 / DSM 5265 / OCM 4 / BT</strain>
    </source>
</reference>
<keyword evidence="10 12" id="KW-0378">Hydrolase</keyword>
<dbReference type="InterPro" id="IPR036397">
    <property type="entry name" value="RNaseH_sf"/>
</dbReference>
<dbReference type="NCBIfam" id="NF000595">
    <property type="entry name" value="PRK00015.1-3"/>
    <property type="match status" value="1"/>
</dbReference>
<sequence>MRPYPSWELEKGLFGKPVVGVDEVGRGAVAGPLLVCAVRFHSSPEVKWRDSKQMSPLQRKSVFANIVESSCFGIGLAAPWDIDRFGISFCLKQAAEEALAEIPLDDAIVVFDGKRPLTTEVPDYQCMVKGDVLLPSVAAASVVAKVIRDELMVCLDSLLPGYEFSAHKGYGTKTHLEAIRCFGITAQHRRSFLRRVLEQALF</sequence>
<evidence type="ECO:0000256" key="12">
    <source>
        <dbReference type="PROSITE-ProRule" id="PRU01319"/>
    </source>
</evidence>
<evidence type="ECO:0000256" key="5">
    <source>
        <dbReference type="ARBA" id="ARBA00007383"/>
    </source>
</evidence>
<keyword evidence="6" id="KW-0963">Cytoplasm</keyword>
<evidence type="ECO:0000256" key="10">
    <source>
        <dbReference type="ARBA" id="ARBA00022801"/>
    </source>
</evidence>
<dbReference type="STRING" id="309798.COPRO5265_0706"/>
<dbReference type="GO" id="GO:0005737">
    <property type="term" value="C:cytoplasm"/>
    <property type="evidence" value="ECO:0007669"/>
    <property type="project" value="UniProtKB-SubCell"/>
</dbReference>
<feature type="domain" description="RNase H type-2" evidence="14">
    <location>
        <begin position="16"/>
        <end position="202"/>
    </location>
</feature>
<dbReference type="SUPFAM" id="SSF53098">
    <property type="entry name" value="Ribonuclease H-like"/>
    <property type="match status" value="1"/>
</dbReference>
<accession>B5Y8F7</accession>
<dbReference type="PANTHER" id="PTHR10954">
    <property type="entry name" value="RIBONUCLEASE H2 SUBUNIT A"/>
    <property type="match status" value="1"/>
</dbReference>
<dbReference type="KEGG" id="cpo:COPRO5265_0706"/>
<dbReference type="GO" id="GO:0003723">
    <property type="term" value="F:RNA binding"/>
    <property type="evidence" value="ECO:0007669"/>
    <property type="project" value="UniProtKB-UniRule"/>
</dbReference>
<evidence type="ECO:0000313" key="16">
    <source>
        <dbReference type="Proteomes" id="UP000001732"/>
    </source>
</evidence>
<comment type="cofactor">
    <cofactor evidence="2">
        <name>Mg(2+)</name>
        <dbReference type="ChEBI" id="CHEBI:18420"/>
    </cofactor>
</comment>
<dbReference type="EC" id="3.1.26.4" evidence="13"/>
<dbReference type="CDD" id="cd07182">
    <property type="entry name" value="RNase_HII_bacteria_HII_like"/>
    <property type="match status" value="1"/>
</dbReference>
<comment type="function">
    <text evidence="3 13">Endonuclease that specifically degrades the RNA of RNA-DNA hybrids.</text>
</comment>
<dbReference type="InterPro" id="IPR024567">
    <property type="entry name" value="RNase_HII/HIII_dom"/>
</dbReference>
<dbReference type="Proteomes" id="UP000001732">
    <property type="component" value="Chromosome"/>
</dbReference>
<dbReference type="EMBL" id="CP001145">
    <property type="protein sequence ID" value="ACI17732.1"/>
    <property type="molecule type" value="Genomic_DNA"/>
</dbReference>